<dbReference type="PANTHER" id="PTHR44196">
    <property type="entry name" value="DEHYDROGENASE/REDUCTASE SDR FAMILY MEMBER 7B"/>
    <property type="match status" value="1"/>
</dbReference>
<dbReference type="SUPFAM" id="SSF51735">
    <property type="entry name" value="NAD(P)-binding Rossmann-fold domains"/>
    <property type="match status" value="1"/>
</dbReference>
<keyword evidence="4" id="KW-1185">Reference proteome</keyword>
<dbReference type="InterPro" id="IPR036291">
    <property type="entry name" value="NAD(P)-bd_dom_sf"/>
</dbReference>
<dbReference type="Proteomes" id="UP001237448">
    <property type="component" value="Unassembled WGS sequence"/>
</dbReference>
<dbReference type="PIRSF" id="PIRSF000126">
    <property type="entry name" value="11-beta-HSD1"/>
    <property type="match status" value="1"/>
</dbReference>
<dbReference type="RefSeq" id="WP_307424713.1">
    <property type="nucleotide sequence ID" value="NZ_JAUSVK010000001.1"/>
</dbReference>
<evidence type="ECO:0000313" key="3">
    <source>
        <dbReference type="EMBL" id="MDQ0391805.1"/>
    </source>
</evidence>
<dbReference type="PANTHER" id="PTHR44196:SF2">
    <property type="entry name" value="SHORT-CHAIN DEHYDROGENASE-RELATED"/>
    <property type="match status" value="1"/>
</dbReference>
<dbReference type="Pfam" id="PF00106">
    <property type="entry name" value="adh_short"/>
    <property type="match status" value="1"/>
</dbReference>
<organism evidence="3 4">
    <name type="scientific">Labrys monachus</name>
    <dbReference type="NCBI Taxonomy" id="217067"/>
    <lineage>
        <taxon>Bacteria</taxon>
        <taxon>Pseudomonadati</taxon>
        <taxon>Pseudomonadota</taxon>
        <taxon>Alphaproteobacteria</taxon>
        <taxon>Hyphomicrobiales</taxon>
        <taxon>Xanthobacteraceae</taxon>
        <taxon>Labrys</taxon>
    </lineage>
</organism>
<reference evidence="3 4" key="1">
    <citation type="submission" date="2023-07" db="EMBL/GenBank/DDBJ databases">
        <title>Genomic Encyclopedia of Type Strains, Phase IV (KMG-IV): sequencing the most valuable type-strain genomes for metagenomic binning, comparative biology and taxonomic classification.</title>
        <authorList>
            <person name="Goeker M."/>
        </authorList>
    </citation>
    <scope>NUCLEOTIDE SEQUENCE [LARGE SCALE GENOMIC DNA]</scope>
    <source>
        <strain evidence="3 4">DSM 5896</strain>
    </source>
</reference>
<dbReference type="EMBL" id="JAUSVK010000001">
    <property type="protein sequence ID" value="MDQ0391805.1"/>
    <property type="molecule type" value="Genomic_DNA"/>
</dbReference>
<comment type="similarity">
    <text evidence="1">Belongs to the short-chain dehydrogenases/reductases (SDR) family.</text>
</comment>
<evidence type="ECO:0000256" key="2">
    <source>
        <dbReference type="ARBA" id="ARBA00023002"/>
    </source>
</evidence>
<keyword evidence="2" id="KW-0560">Oxidoreductase</keyword>
<dbReference type="Gene3D" id="3.40.50.720">
    <property type="entry name" value="NAD(P)-binding Rossmann-like Domain"/>
    <property type="match status" value="1"/>
</dbReference>
<dbReference type="PRINTS" id="PR00081">
    <property type="entry name" value="GDHRDH"/>
</dbReference>
<comment type="caution">
    <text evidence="3">The sequence shown here is derived from an EMBL/GenBank/DDBJ whole genome shotgun (WGS) entry which is preliminary data.</text>
</comment>
<accession>A0ABU0FB24</accession>
<evidence type="ECO:0000313" key="4">
    <source>
        <dbReference type="Proteomes" id="UP001237448"/>
    </source>
</evidence>
<evidence type="ECO:0000256" key="1">
    <source>
        <dbReference type="ARBA" id="ARBA00006484"/>
    </source>
</evidence>
<dbReference type="InterPro" id="IPR002347">
    <property type="entry name" value="SDR_fam"/>
</dbReference>
<proteinExistence type="inferred from homology"/>
<name>A0ABU0FB24_9HYPH</name>
<protein>
    <submittedName>
        <fullName evidence="3">Short-subunit dehydrogenase</fullName>
    </submittedName>
</protein>
<sequence length="276" mass="29402">MAMKQSQGTGRPVALITGASSGIGLEFARQLASEHDLILVARRKDLLEAAASELEKRFGTQVQILPADLTSEAELSMVAERIANEKNLALLVNCAGFGLEGYFWKAGLAEQERMHLLHVMATVKLSHAALKNLVAKNSGGVINVSSVAGFVWFGNVSYGATKAWMKAFGDGVCIDLHAAGSKVTMQTLSPGYTHTEFQQAMGLDPTKVAPPKSWSTASDVVSASLAGLKRGKHLVVPGWRNRALIGLFALLPWRLRRSLLAGKAREGRGGAAFPGP</sequence>
<gene>
    <name evidence="3" type="ORF">J3R73_001597</name>
</gene>